<dbReference type="GO" id="GO:0003700">
    <property type="term" value="F:DNA-binding transcription factor activity"/>
    <property type="evidence" value="ECO:0007669"/>
    <property type="project" value="TreeGrafter"/>
</dbReference>
<feature type="domain" description="HTH cro/C1-type" evidence="2">
    <location>
        <begin position="14"/>
        <end position="68"/>
    </location>
</feature>
<dbReference type="Gene3D" id="1.10.260.40">
    <property type="entry name" value="lambda repressor-like DNA-binding domains"/>
    <property type="match status" value="1"/>
</dbReference>
<dbReference type="Proteomes" id="UP000536604">
    <property type="component" value="Unassembled WGS sequence"/>
</dbReference>
<dbReference type="SUPFAM" id="SSF47413">
    <property type="entry name" value="lambda repressor-like DNA-binding domains"/>
    <property type="match status" value="1"/>
</dbReference>
<evidence type="ECO:0000313" key="4">
    <source>
        <dbReference type="Proteomes" id="UP000536604"/>
    </source>
</evidence>
<dbReference type="GO" id="GO:0005829">
    <property type="term" value="C:cytosol"/>
    <property type="evidence" value="ECO:0007669"/>
    <property type="project" value="TreeGrafter"/>
</dbReference>
<organism evidence="3 4">
    <name type="scientific">Nocardiopsis algeriensis</name>
    <dbReference type="NCBI Taxonomy" id="1478215"/>
    <lineage>
        <taxon>Bacteria</taxon>
        <taxon>Bacillati</taxon>
        <taxon>Actinomycetota</taxon>
        <taxon>Actinomycetes</taxon>
        <taxon>Streptosporangiales</taxon>
        <taxon>Nocardiopsidaceae</taxon>
        <taxon>Nocardiopsis</taxon>
    </lineage>
</organism>
<dbReference type="PROSITE" id="PS50943">
    <property type="entry name" value="HTH_CROC1"/>
    <property type="match status" value="1"/>
</dbReference>
<dbReference type="SMART" id="SM00530">
    <property type="entry name" value="HTH_XRE"/>
    <property type="match status" value="1"/>
</dbReference>
<dbReference type="AlphaFoldDB" id="A0A841II86"/>
<dbReference type="PANTHER" id="PTHR46797">
    <property type="entry name" value="HTH-TYPE TRANSCRIPTIONAL REGULATOR"/>
    <property type="match status" value="1"/>
</dbReference>
<dbReference type="InterPro" id="IPR050807">
    <property type="entry name" value="TransReg_Diox_bact_type"/>
</dbReference>
<evidence type="ECO:0000256" key="1">
    <source>
        <dbReference type="ARBA" id="ARBA00023125"/>
    </source>
</evidence>
<keyword evidence="1" id="KW-0238">DNA-binding</keyword>
<accession>A0A841II86</accession>
<sequence length="403" mass="43520">MPVQDIEETAGQRVARLRKLRGLTQHGLAARSHVSRSLIAKVERGHSLATPAFIAAVSAALAVDPAEISGHTCPGRGLAQDRIHATIPQVRRALDSVDVPSDPDVRPRPMSVLVQEIESLRLASKNAEHLQIGTRLPALLTELAVHAHSGDDPRTWRHVNAAQALAVSLSRRLGYTDLAMSAIKDAAASAARSDDPNLPALAQLSRALMMMMYGSWVVGLHIVRAAASSVDQDTPRALAVHGALQLRSAVLSARGTSTGSTTPGDAWEYFGRAEETVRRLPGHTRDWYALQFNPANVQIHGCAVAVEMGDHDEALRRDALVTESVLASLPAARRAHHDIDMARALVEAGKREKALARLAAAERIAPQMTRYHPSARAVTAHLIDLHRSVPEPLRGLARRMQIS</sequence>
<dbReference type="CDD" id="cd00093">
    <property type="entry name" value="HTH_XRE"/>
    <property type="match status" value="1"/>
</dbReference>
<protein>
    <submittedName>
        <fullName evidence="3">Transcriptional regulator with XRE-family HTH domain</fullName>
    </submittedName>
</protein>
<keyword evidence="4" id="KW-1185">Reference proteome</keyword>
<gene>
    <name evidence="3" type="ORF">FHS13_000301</name>
</gene>
<dbReference type="InterPro" id="IPR001387">
    <property type="entry name" value="Cro/C1-type_HTH"/>
</dbReference>
<dbReference type="PANTHER" id="PTHR46797:SF1">
    <property type="entry name" value="METHYLPHOSPHONATE SYNTHASE"/>
    <property type="match status" value="1"/>
</dbReference>
<reference evidence="3 4" key="1">
    <citation type="submission" date="2020-08" db="EMBL/GenBank/DDBJ databases">
        <title>Genomic Encyclopedia of Type Strains, Phase III (KMG-III): the genomes of soil and plant-associated and newly described type strains.</title>
        <authorList>
            <person name="Whitman W."/>
        </authorList>
    </citation>
    <scope>NUCLEOTIDE SEQUENCE [LARGE SCALE GENOMIC DNA]</scope>
    <source>
        <strain evidence="3 4">CECT 8712</strain>
    </source>
</reference>
<evidence type="ECO:0000313" key="3">
    <source>
        <dbReference type="EMBL" id="MBB6118373.1"/>
    </source>
</evidence>
<comment type="caution">
    <text evidence="3">The sequence shown here is derived from an EMBL/GenBank/DDBJ whole genome shotgun (WGS) entry which is preliminary data.</text>
</comment>
<dbReference type="GO" id="GO:0003677">
    <property type="term" value="F:DNA binding"/>
    <property type="evidence" value="ECO:0007669"/>
    <property type="project" value="UniProtKB-KW"/>
</dbReference>
<dbReference type="EMBL" id="JACHJO010000001">
    <property type="protein sequence ID" value="MBB6118373.1"/>
    <property type="molecule type" value="Genomic_DNA"/>
</dbReference>
<dbReference type="Pfam" id="PF01381">
    <property type="entry name" value="HTH_3"/>
    <property type="match status" value="1"/>
</dbReference>
<name>A0A841II86_9ACTN</name>
<dbReference type="InterPro" id="IPR010982">
    <property type="entry name" value="Lambda_DNA-bd_dom_sf"/>
</dbReference>
<evidence type="ECO:0000259" key="2">
    <source>
        <dbReference type="PROSITE" id="PS50943"/>
    </source>
</evidence>
<dbReference type="RefSeq" id="WP_184286151.1">
    <property type="nucleotide sequence ID" value="NZ_JACHJO010000001.1"/>
</dbReference>
<proteinExistence type="predicted"/>